<protein>
    <submittedName>
        <fullName evidence="1">Uncharacterized protein</fullName>
    </submittedName>
</protein>
<dbReference type="AlphaFoldDB" id="A0A6J4UB65"/>
<name>A0A6J4UB65_9BACT</name>
<organism evidence="1">
    <name type="scientific">uncultured Thermomicrobiales bacterium</name>
    <dbReference type="NCBI Taxonomy" id="1645740"/>
    <lineage>
        <taxon>Bacteria</taxon>
        <taxon>Pseudomonadati</taxon>
        <taxon>Thermomicrobiota</taxon>
        <taxon>Thermomicrobia</taxon>
        <taxon>Thermomicrobiales</taxon>
        <taxon>environmental samples</taxon>
    </lineage>
</organism>
<reference evidence="1" key="1">
    <citation type="submission" date="2020-02" db="EMBL/GenBank/DDBJ databases">
        <authorList>
            <person name="Meier V. D."/>
        </authorList>
    </citation>
    <scope>NUCLEOTIDE SEQUENCE</scope>
    <source>
        <strain evidence="1">AVDCRST_MAG43</strain>
    </source>
</reference>
<sequence length="92" mass="9977">MGHVAPWPLHPCAITCDASPHRAHPAASDMSVCASRNDSTGWCPKSERMRPIAGGSSAFVQDDWKGWTTHLGCHYRENTCPSSGQSPVDMIQ</sequence>
<accession>A0A6J4UB65</accession>
<dbReference type="EMBL" id="CADCWI010000025">
    <property type="protein sequence ID" value="CAA9544629.1"/>
    <property type="molecule type" value="Genomic_DNA"/>
</dbReference>
<evidence type="ECO:0000313" key="1">
    <source>
        <dbReference type="EMBL" id="CAA9544629.1"/>
    </source>
</evidence>
<proteinExistence type="predicted"/>
<gene>
    <name evidence="1" type="ORF">AVDCRST_MAG43-466</name>
</gene>